<protein>
    <submittedName>
        <fullName evidence="6">LysR family transcriptional regulator</fullName>
    </submittedName>
</protein>
<dbReference type="InterPro" id="IPR036390">
    <property type="entry name" value="WH_DNA-bd_sf"/>
</dbReference>
<dbReference type="InterPro" id="IPR036388">
    <property type="entry name" value="WH-like_DNA-bd_sf"/>
</dbReference>
<dbReference type="SUPFAM" id="SSF53850">
    <property type="entry name" value="Periplasmic binding protein-like II"/>
    <property type="match status" value="1"/>
</dbReference>
<dbReference type="GO" id="GO:0009089">
    <property type="term" value="P:lysine biosynthetic process via diaminopimelate"/>
    <property type="evidence" value="ECO:0007669"/>
    <property type="project" value="TreeGrafter"/>
</dbReference>
<dbReference type="GO" id="GO:0010628">
    <property type="term" value="P:positive regulation of gene expression"/>
    <property type="evidence" value="ECO:0007669"/>
    <property type="project" value="TreeGrafter"/>
</dbReference>
<keyword evidence="3" id="KW-0238">DNA-binding</keyword>
<dbReference type="Gene3D" id="1.10.10.10">
    <property type="entry name" value="Winged helix-like DNA-binding domain superfamily/Winged helix DNA-binding domain"/>
    <property type="match status" value="1"/>
</dbReference>
<evidence type="ECO:0000259" key="5">
    <source>
        <dbReference type="PROSITE" id="PS50931"/>
    </source>
</evidence>
<evidence type="ECO:0000256" key="1">
    <source>
        <dbReference type="ARBA" id="ARBA00009437"/>
    </source>
</evidence>
<dbReference type="Pfam" id="PF03466">
    <property type="entry name" value="LysR_substrate"/>
    <property type="match status" value="1"/>
</dbReference>
<dbReference type="Proteomes" id="UP001156708">
    <property type="component" value="Unassembled WGS sequence"/>
</dbReference>
<gene>
    <name evidence="6" type="ORF">GCM10007872_29990</name>
</gene>
<dbReference type="PRINTS" id="PR00039">
    <property type="entry name" value="HTHLYSR"/>
</dbReference>
<evidence type="ECO:0000256" key="4">
    <source>
        <dbReference type="ARBA" id="ARBA00023163"/>
    </source>
</evidence>
<dbReference type="SUPFAM" id="SSF46785">
    <property type="entry name" value="Winged helix' DNA-binding domain"/>
    <property type="match status" value="1"/>
</dbReference>
<reference evidence="7" key="1">
    <citation type="journal article" date="2019" name="Int. J. Syst. Evol. Microbiol.">
        <title>The Global Catalogue of Microorganisms (GCM) 10K type strain sequencing project: providing services to taxonomists for standard genome sequencing and annotation.</title>
        <authorList>
            <consortium name="The Broad Institute Genomics Platform"/>
            <consortium name="The Broad Institute Genome Sequencing Center for Infectious Disease"/>
            <person name="Wu L."/>
            <person name="Ma J."/>
        </authorList>
    </citation>
    <scope>NUCLEOTIDE SEQUENCE [LARGE SCALE GENOMIC DNA]</scope>
    <source>
        <strain evidence="7">NBRC 12467</strain>
    </source>
</reference>
<proteinExistence type="inferred from homology"/>
<evidence type="ECO:0000313" key="6">
    <source>
        <dbReference type="EMBL" id="GLQ86089.1"/>
    </source>
</evidence>
<dbReference type="Pfam" id="PF00126">
    <property type="entry name" value="HTH_1"/>
    <property type="match status" value="1"/>
</dbReference>
<sequence length="302" mass="34168">MAAMKPLNFRQIELFTTLMEQKTVSAAAVELNISQPAASKLLRNLEIDTGLELFERAKGRLWPTAEARTLYEEVSYLYHSLNKIEDVVQAIRRRKNRELVIGVLPALSTGFISRAAALYLEKNENVFLNIVSLPSIDIMRGLTNKTIDIGVIGSQELSDEITCVSLMERPMVCIMPRDHPLTAQTIITPHHLTNVPFISFSMETLTARLVRDIFQQENATLDIAHVVNTAPLLLSLVSAGLGVSIVHPFYIPPDDANIIVRKFSPDMKFKFRVCYPTEKKSDNLTHRFLEIMQRLDYTQVRS</sequence>
<organism evidence="6 7">
    <name type="scientific">Gluconobacter sphaericus NBRC 12467</name>
    <dbReference type="NCBI Taxonomy" id="1307951"/>
    <lineage>
        <taxon>Bacteria</taxon>
        <taxon>Pseudomonadati</taxon>
        <taxon>Pseudomonadota</taxon>
        <taxon>Alphaproteobacteria</taxon>
        <taxon>Acetobacterales</taxon>
        <taxon>Acetobacteraceae</taxon>
        <taxon>Gluconobacter</taxon>
    </lineage>
</organism>
<keyword evidence="2" id="KW-0805">Transcription regulation</keyword>
<comment type="similarity">
    <text evidence="1">Belongs to the LysR transcriptional regulatory family.</text>
</comment>
<dbReference type="InterPro" id="IPR005119">
    <property type="entry name" value="LysR_subst-bd"/>
</dbReference>
<dbReference type="AlphaFoldDB" id="A0AA37SJI7"/>
<dbReference type="PANTHER" id="PTHR30427:SF1">
    <property type="entry name" value="TRANSCRIPTIONAL ACTIVATOR PROTEIN LYSR"/>
    <property type="match status" value="1"/>
</dbReference>
<keyword evidence="4" id="KW-0804">Transcription</keyword>
<dbReference type="GO" id="GO:0003700">
    <property type="term" value="F:DNA-binding transcription factor activity"/>
    <property type="evidence" value="ECO:0007669"/>
    <property type="project" value="InterPro"/>
</dbReference>
<evidence type="ECO:0000256" key="3">
    <source>
        <dbReference type="ARBA" id="ARBA00023125"/>
    </source>
</evidence>
<dbReference type="InterPro" id="IPR000847">
    <property type="entry name" value="LysR_HTH_N"/>
</dbReference>
<feature type="domain" description="HTH lysR-type" evidence="5">
    <location>
        <begin position="7"/>
        <end position="64"/>
    </location>
</feature>
<accession>A0AA37SJI7</accession>
<evidence type="ECO:0000256" key="2">
    <source>
        <dbReference type="ARBA" id="ARBA00023015"/>
    </source>
</evidence>
<comment type="caution">
    <text evidence="6">The sequence shown here is derived from an EMBL/GenBank/DDBJ whole genome shotgun (WGS) entry which is preliminary data.</text>
</comment>
<dbReference type="GO" id="GO:0043565">
    <property type="term" value="F:sequence-specific DNA binding"/>
    <property type="evidence" value="ECO:0007669"/>
    <property type="project" value="TreeGrafter"/>
</dbReference>
<dbReference type="PROSITE" id="PS50931">
    <property type="entry name" value="HTH_LYSR"/>
    <property type="match status" value="1"/>
</dbReference>
<dbReference type="EMBL" id="BSNZ01000032">
    <property type="protein sequence ID" value="GLQ86089.1"/>
    <property type="molecule type" value="Genomic_DNA"/>
</dbReference>
<name>A0AA37SJI7_9PROT</name>
<evidence type="ECO:0000313" key="7">
    <source>
        <dbReference type="Proteomes" id="UP001156708"/>
    </source>
</evidence>
<keyword evidence="7" id="KW-1185">Reference proteome</keyword>
<dbReference type="Gene3D" id="3.40.190.290">
    <property type="match status" value="1"/>
</dbReference>
<dbReference type="PANTHER" id="PTHR30427">
    <property type="entry name" value="TRANSCRIPTIONAL ACTIVATOR PROTEIN LYSR"/>
    <property type="match status" value="1"/>
</dbReference>